<dbReference type="EMBL" id="JAUESC010000004">
    <property type="protein sequence ID" value="KAK0595260.1"/>
    <property type="molecule type" value="Genomic_DNA"/>
</dbReference>
<gene>
    <name evidence="2" type="ORF">LWI29_005024</name>
</gene>
<accession>A0AA39SU14</accession>
<feature type="region of interest" description="Disordered" evidence="1">
    <location>
        <begin position="1"/>
        <end position="57"/>
    </location>
</feature>
<evidence type="ECO:0000313" key="3">
    <source>
        <dbReference type="Proteomes" id="UP001168877"/>
    </source>
</evidence>
<comment type="caution">
    <text evidence="2">The sequence shown here is derived from an EMBL/GenBank/DDBJ whole genome shotgun (WGS) entry which is preliminary data.</text>
</comment>
<proteinExistence type="predicted"/>
<dbReference type="Proteomes" id="UP001168877">
    <property type="component" value="Unassembled WGS sequence"/>
</dbReference>
<evidence type="ECO:0000313" key="2">
    <source>
        <dbReference type="EMBL" id="KAK0595260.1"/>
    </source>
</evidence>
<reference evidence="2" key="2">
    <citation type="submission" date="2023-06" db="EMBL/GenBank/DDBJ databases">
        <authorList>
            <person name="Swenson N.G."/>
            <person name="Wegrzyn J.L."/>
            <person name="Mcevoy S.L."/>
        </authorList>
    </citation>
    <scope>NUCLEOTIDE SEQUENCE</scope>
    <source>
        <strain evidence="2">NS2018</strain>
        <tissue evidence="2">Leaf</tissue>
    </source>
</reference>
<reference evidence="2" key="1">
    <citation type="journal article" date="2022" name="Plant J.">
        <title>Strategies of tolerance reflected in two North American maple genomes.</title>
        <authorList>
            <person name="McEvoy S.L."/>
            <person name="Sezen U.U."/>
            <person name="Trouern-Trend A."/>
            <person name="McMahon S.M."/>
            <person name="Schaberg P.G."/>
            <person name="Yang J."/>
            <person name="Wegrzyn J.L."/>
            <person name="Swenson N.G."/>
        </authorList>
    </citation>
    <scope>NUCLEOTIDE SEQUENCE</scope>
    <source>
        <strain evidence="2">NS2018</strain>
    </source>
</reference>
<feature type="compositionally biased region" description="Basic and acidic residues" evidence="1">
    <location>
        <begin position="18"/>
        <end position="40"/>
    </location>
</feature>
<keyword evidence="3" id="KW-1185">Reference proteome</keyword>
<organism evidence="2 3">
    <name type="scientific">Acer saccharum</name>
    <name type="common">Sugar maple</name>
    <dbReference type="NCBI Taxonomy" id="4024"/>
    <lineage>
        <taxon>Eukaryota</taxon>
        <taxon>Viridiplantae</taxon>
        <taxon>Streptophyta</taxon>
        <taxon>Embryophyta</taxon>
        <taxon>Tracheophyta</taxon>
        <taxon>Spermatophyta</taxon>
        <taxon>Magnoliopsida</taxon>
        <taxon>eudicotyledons</taxon>
        <taxon>Gunneridae</taxon>
        <taxon>Pentapetalae</taxon>
        <taxon>rosids</taxon>
        <taxon>malvids</taxon>
        <taxon>Sapindales</taxon>
        <taxon>Sapindaceae</taxon>
        <taxon>Hippocastanoideae</taxon>
        <taxon>Acereae</taxon>
        <taxon>Acer</taxon>
    </lineage>
</organism>
<name>A0AA39SU14_ACESA</name>
<protein>
    <submittedName>
        <fullName evidence="2">Uncharacterized protein</fullName>
    </submittedName>
</protein>
<dbReference type="AlphaFoldDB" id="A0AA39SU14"/>
<feature type="compositionally biased region" description="Acidic residues" evidence="1">
    <location>
        <begin position="41"/>
        <end position="52"/>
    </location>
</feature>
<evidence type="ECO:0000256" key="1">
    <source>
        <dbReference type="SAM" id="MobiDB-lite"/>
    </source>
</evidence>
<sequence length="81" mass="9056">MLAKMNLNANSRPPVNKTRIEGFARGQPADRRHPPHRQPDSEDDSEEEEDDEGYRGAQEVYALVVKALMVEGEEAPVVVDP</sequence>